<accession>A0ACC0LNK6</accession>
<dbReference type="EMBL" id="CM046398">
    <property type="protein sequence ID" value="KAI8530306.1"/>
    <property type="molecule type" value="Genomic_DNA"/>
</dbReference>
<evidence type="ECO:0000313" key="2">
    <source>
        <dbReference type="Proteomes" id="UP001062846"/>
    </source>
</evidence>
<sequence>MTGALVPVEWANMARCQTVTMENMLQQTVVGHPLPMRRPNEPRSTQGPPPEANGLVSRERQSKRAEDTPAVS</sequence>
<evidence type="ECO:0000313" key="1">
    <source>
        <dbReference type="EMBL" id="KAI8530306.1"/>
    </source>
</evidence>
<organism evidence="1 2">
    <name type="scientific">Rhododendron molle</name>
    <name type="common">Chinese azalea</name>
    <name type="synonym">Azalea mollis</name>
    <dbReference type="NCBI Taxonomy" id="49168"/>
    <lineage>
        <taxon>Eukaryota</taxon>
        <taxon>Viridiplantae</taxon>
        <taxon>Streptophyta</taxon>
        <taxon>Embryophyta</taxon>
        <taxon>Tracheophyta</taxon>
        <taxon>Spermatophyta</taxon>
        <taxon>Magnoliopsida</taxon>
        <taxon>eudicotyledons</taxon>
        <taxon>Gunneridae</taxon>
        <taxon>Pentapetalae</taxon>
        <taxon>asterids</taxon>
        <taxon>Ericales</taxon>
        <taxon>Ericaceae</taxon>
        <taxon>Ericoideae</taxon>
        <taxon>Rhodoreae</taxon>
        <taxon>Rhododendron</taxon>
    </lineage>
</organism>
<reference evidence="1" key="1">
    <citation type="submission" date="2022-02" db="EMBL/GenBank/DDBJ databases">
        <title>Plant Genome Project.</title>
        <authorList>
            <person name="Zhang R.-G."/>
        </authorList>
    </citation>
    <scope>NUCLEOTIDE SEQUENCE</scope>
    <source>
        <strain evidence="1">AT1</strain>
    </source>
</reference>
<name>A0ACC0LNK6_RHOML</name>
<keyword evidence="2" id="KW-1185">Reference proteome</keyword>
<proteinExistence type="predicted"/>
<comment type="caution">
    <text evidence="1">The sequence shown here is derived from an EMBL/GenBank/DDBJ whole genome shotgun (WGS) entry which is preliminary data.</text>
</comment>
<protein>
    <submittedName>
        <fullName evidence="1">Uncharacterized protein</fullName>
    </submittedName>
</protein>
<dbReference type="Proteomes" id="UP001062846">
    <property type="component" value="Chromosome 11"/>
</dbReference>
<gene>
    <name evidence="1" type="ORF">RHMOL_Rhmol11G0046500</name>
</gene>